<evidence type="ECO:0000256" key="1">
    <source>
        <dbReference type="SAM" id="MobiDB-lite"/>
    </source>
</evidence>
<proteinExistence type="predicted"/>
<evidence type="ECO:0000313" key="2">
    <source>
        <dbReference type="EnsemblMetazoa" id="AATE018302-PA.1"/>
    </source>
</evidence>
<organism evidence="2">
    <name type="scientific">Anopheles atroparvus</name>
    <name type="common">European mosquito</name>
    <dbReference type="NCBI Taxonomy" id="41427"/>
    <lineage>
        <taxon>Eukaryota</taxon>
        <taxon>Metazoa</taxon>
        <taxon>Ecdysozoa</taxon>
        <taxon>Arthropoda</taxon>
        <taxon>Hexapoda</taxon>
        <taxon>Insecta</taxon>
        <taxon>Pterygota</taxon>
        <taxon>Neoptera</taxon>
        <taxon>Endopterygota</taxon>
        <taxon>Diptera</taxon>
        <taxon>Nematocera</taxon>
        <taxon>Culicoidea</taxon>
        <taxon>Culicidae</taxon>
        <taxon>Anophelinae</taxon>
        <taxon>Anopheles</taxon>
    </lineage>
</organism>
<protein>
    <submittedName>
        <fullName evidence="2">Uncharacterized protein</fullName>
    </submittedName>
</protein>
<name>A0A182JHP9_ANOAO</name>
<feature type="compositionally biased region" description="Acidic residues" evidence="1">
    <location>
        <begin position="10"/>
        <end position="26"/>
    </location>
</feature>
<feature type="region of interest" description="Disordered" evidence="1">
    <location>
        <begin position="1"/>
        <end position="28"/>
    </location>
</feature>
<dbReference type="VEuPathDB" id="VectorBase:AATE018302"/>
<dbReference type="EnsemblMetazoa" id="AATE018302-RA">
    <property type="protein sequence ID" value="AATE018302-PA.1"/>
    <property type="gene ID" value="AATE018302"/>
</dbReference>
<reference evidence="2" key="1">
    <citation type="submission" date="2022-08" db="UniProtKB">
        <authorList>
            <consortium name="EnsemblMetazoa"/>
        </authorList>
    </citation>
    <scope>IDENTIFICATION</scope>
    <source>
        <strain evidence="2">EBRO</strain>
    </source>
</reference>
<accession>A0A182JHP9</accession>
<dbReference type="AlphaFoldDB" id="A0A182JHP9"/>
<sequence length="144" mass="15624">MSTHFSNETIPEESTTEAEPPGDENAEEKIALTSLQRKELARQNVIKCFPAGRDSQRHGINPRFKSAVGPSNLETIPIRMARGSSTFSVLLAERSRASAVPIAIARSRPREAHAVAMNGGALGKRMASVEMRASCRKVVLKPSN</sequence>